<gene>
    <name evidence="2" type="ORF">LX83_001894</name>
</gene>
<dbReference type="RefSeq" id="WP_253769497.1">
    <property type="nucleotide sequence ID" value="NZ_JAMTCK010000004.1"/>
</dbReference>
<comment type="caution">
    <text evidence="2">The sequence shown here is derived from an EMBL/GenBank/DDBJ whole genome shotgun (WGS) entry which is preliminary data.</text>
</comment>
<proteinExistence type="predicted"/>
<dbReference type="EMBL" id="JAMTCK010000004">
    <property type="protein sequence ID" value="MCP2165045.1"/>
    <property type="molecule type" value="Genomic_DNA"/>
</dbReference>
<keyword evidence="3" id="KW-1185">Reference proteome</keyword>
<evidence type="ECO:0000313" key="2">
    <source>
        <dbReference type="EMBL" id="MCP2165045.1"/>
    </source>
</evidence>
<reference evidence="2" key="1">
    <citation type="submission" date="2022-06" db="EMBL/GenBank/DDBJ databases">
        <title>Genomic Encyclopedia of Archaeal and Bacterial Type Strains, Phase II (KMG-II): from individual species to whole genera.</title>
        <authorList>
            <person name="Goeker M."/>
        </authorList>
    </citation>
    <scope>NUCLEOTIDE SEQUENCE</scope>
    <source>
        <strain evidence="2">DSM 43935</strain>
    </source>
</reference>
<evidence type="ECO:0000313" key="3">
    <source>
        <dbReference type="Proteomes" id="UP001206128"/>
    </source>
</evidence>
<accession>A0AAE3GCT6</accession>
<protein>
    <submittedName>
        <fullName evidence="2">Uncharacterized protein</fullName>
    </submittedName>
</protein>
<organism evidence="2 3">
    <name type="scientific">Goodfellowiella coeruleoviolacea</name>
    <dbReference type="NCBI Taxonomy" id="334858"/>
    <lineage>
        <taxon>Bacteria</taxon>
        <taxon>Bacillati</taxon>
        <taxon>Actinomycetota</taxon>
        <taxon>Actinomycetes</taxon>
        <taxon>Pseudonocardiales</taxon>
        <taxon>Pseudonocardiaceae</taxon>
        <taxon>Goodfellowiella</taxon>
    </lineage>
</organism>
<sequence>MTSALILIPLVALVGYALARSHRQHPDLGHRLVGSAQVVDRDLERVRHDLAARDPEPASAPAPVATGHRRAVRRLGRNGVAPAR</sequence>
<evidence type="ECO:0000256" key="1">
    <source>
        <dbReference type="SAM" id="MobiDB-lite"/>
    </source>
</evidence>
<feature type="region of interest" description="Disordered" evidence="1">
    <location>
        <begin position="53"/>
        <end position="84"/>
    </location>
</feature>
<feature type="compositionally biased region" description="Basic residues" evidence="1">
    <location>
        <begin position="67"/>
        <end position="76"/>
    </location>
</feature>
<name>A0AAE3GCT6_9PSEU</name>
<dbReference type="Proteomes" id="UP001206128">
    <property type="component" value="Unassembled WGS sequence"/>
</dbReference>
<dbReference type="AlphaFoldDB" id="A0AAE3GCT6"/>